<dbReference type="Pfam" id="PF01041">
    <property type="entry name" value="DegT_DnrJ_EryC1"/>
    <property type="match status" value="1"/>
</dbReference>
<dbReference type="CDD" id="cd00616">
    <property type="entry name" value="AHBA_syn"/>
    <property type="match status" value="1"/>
</dbReference>
<dbReference type="RefSeq" id="WP_006695744.1">
    <property type="nucleotide sequence ID" value="NZ_JH376857.1"/>
</dbReference>
<dbReference type="SUPFAM" id="SSF53383">
    <property type="entry name" value="PLP-dependent transferases"/>
    <property type="match status" value="1"/>
</dbReference>
<dbReference type="PIRSF" id="PIRSF000390">
    <property type="entry name" value="PLP_StrS"/>
    <property type="match status" value="1"/>
</dbReference>
<gene>
    <name evidence="4" type="ORF">HMPREF9432_00160</name>
</gene>
<dbReference type="InterPro" id="IPR015421">
    <property type="entry name" value="PyrdxlP-dep_Trfase_major"/>
</dbReference>
<evidence type="ECO:0008006" key="6">
    <source>
        <dbReference type="Google" id="ProtNLM"/>
    </source>
</evidence>
<name>A0ABN0DRV1_9FIRM</name>
<keyword evidence="1 3" id="KW-0663">Pyridoxal phosphate</keyword>
<comment type="similarity">
    <text evidence="2 3">Belongs to the DegT/DnrJ/EryC1 family.</text>
</comment>
<evidence type="ECO:0000313" key="5">
    <source>
        <dbReference type="Proteomes" id="UP000003175"/>
    </source>
</evidence>
<dbReference type="InterPro" id="IPR000653">
    <property type="entry name" value="DegT/StrS_aminotransferase"/>
</dbReference>
<dbReference type="PANTHER" id="PTHR30244:SF36">
    <property type="entry name" value="3-OXO-GLUCOSE-6-PHOSPHATE:GLUTAMATE AMINOTRANSFERASE"/>
    <property type="match status" value="1"/>
</dbReference>
<protein>
    <recommendedName>
        <fullName evidence="6">Erythromycin biosynthesis sensory transduction protein eryC1</fullName>
    </recommendedName>
</protein>
<accession>A0ABN0DRV1</accession>
<sequence>MNIDLAVLGRQYDIHAAEYEEAALRALRSGWYILGPELEAFEREFAAYTGAKYAVGLNSGLDALTLSAAALGICAGDEVVVPANTYIATALAVTENGASPVFAEPDAYYNLDAAQLEAAITPRTRAIMPVHLYGQAADMPHIMRAAEKYHLAVIEDCAQSHGAHFGATMTGRFGNIGCFSFYPTKNLGAFGDAGAVVTDDAVLAERIRMLRNYGSKEKYHNEMCGVNSRLDEVQAALLRVKLKYLPELTAERKEIAGQYLSGIQNEHILLPQLREGAEHVYHQFVVRTAQRDGFKKYLSERGIETVIHYPIPPHRAECYAGLGYGRSSFPLTERYADEVLSLPMFNGMRADEIAYVIETVNAYCP</sequence>
<keyword evidence="5" id="KW-1185">Reference proteome</keyword>
<dbReference type="Gene3D" id="3.40.640.10">
    <property type="entry name" value="Type I PLP-dependent aspartate aminotransferase-like (Major domain)"/>
    <property type="match status" value="1"/>
</dbReference>
<dbReference type="Gene3D" id="3.90.1150.10">
    <property type="entry name" value="Aspartate Aminotransferase, domain 1"/>
    <property type="match status" value="1"/>
</dbReference>
<evidence type="ECO:0000313" key="4">
    <source>
        <dbReference type="EMBL" id="EHG25659.1"/>
    </source>
</evidence>
<organism evidence="4 5">
    <name type="scientific">Selenomonas noxia F0398</name>
    <dbReference type="NCBI Taxonomy" id="702437"/>
    <lineage>
        <taxon>Bacteria</taxon>
        <taxon>Bacillati</taxon>
        <taxon>Bacillota</taxon>
        <taxon>Negativicutes</taxon>
        <taxon>Selenomonadales</taxon>
        <taxon>Selenomonadaceae</taxon>
        <taxon>Selenomonas</taxon>
    </lineage>
</organism>
<comment type="caution">
    <text evidence="4">The sequence shown here is derived from an EMBL/GenBank/DDBJ whole genome shotgun (WGS) entry which is preliminary data.</text>
</comment>
<dbReference type="PANTHER" id="PTHR30244">
    <property type="entry name" value="TRANSAMINASE"/>
    <property type="match status" value="1"/>
</dbReference>
<evidence type="ECO:0000256" key="3">
    <source>
        <dbReference type="RuleBase" id="RU004508"/>
    </source>
</evidence>
<proteinExistence type="inferred from homology"/>
<evidence type="ECO:0000256" key="1">
    <source>
        <dbReference type="ARBA" id="ARBA00022898"/>
    </source>
</evidence>
<dbReference type="Proteomes" id="UP000003175">
    <property type="component" value="Unassembled WGS sequence"/>
</dbReference>
<evidence type="ECO:0000256" key="2">
    <source>
        <dbReference type="ARBA" id="ARBA00037999"/>
    </source>
</evidence>
<dbReference type="EMBL" id="ADGH01000003">
    <property type="protein sequence ID" value="EHG25659.1"/>
    <property type="molecule type" value="Genomic_DNA"/>
</dbReference>
<dbReference type="InterPro" id="IPR015424">
    <property type="entry name" value="PyrdxlP-dep_Trfase"/>
</dbReference>
<reference evidence="4 5" key="1">
    <citation type="submission" date="2011-08" db="EMBL/GenBank/DDBJ databases">
        <title>The Genome Sequence of Selenomonas noxia F0398.</title>
        <authorList>
            <consortium name="The Broad Institute Genome Sequencing Platform"/>
            <person name="Earl A."/>
            <person name="Ward D."/>
            <person name="Feldgarden M."/>
            <person name="Gevers D."/>
            <person name="Izard J."/>
            <person name="Ganesan A."/>
            <person name="Blanton J.M."/>
            <person name="Baranova O.V."/>
            <person name="Tanner A.C."/>
            <person name="Dewhirst F.E."/>
            <person name="Young S.K."/>
            <person name="Zeng Q."/>
            <person name="Gargeya S."/>
            <person name="Fitzgerald M."/>
            <person name="Haas B."/>
            <person name="Abouelleil A."/>
            <person name="Alvarado L."/>
            <person name="Arachchi H.M."/>
            <person name="Berlin A."/>
            <person name="Brown A."/>
            <person name="Chapman S.B."/>
            <person name="Chen Z."/>
            <person name="Dunbar C."/>
            <person name="Freedman E."/>
            <person name="Gearin G."/>
            <person name="Gellesch M."/>
            <person name="Goldberg J."/>
            <person name="Griggs A."/>
            <person name="Gujja S."/>
            <person name="Heiman D."/>
            <person name="Howarth C."/>
            <person name="Larson L."/>
            <person name="Lui A."/>
            <person name="MacDonald P.J.P."/>
            <person name="Montmayeur A."/>
            <person name="Murphy C."/>
            <person name="Neiman D."/>
            <person name="Pearson M."/>
            <person name="Priest M."/>
            <person name="Roberts A."/>
            <person name="Saif S."/>
            <person name="Shea T."/>
            <person name="Shenoy N."/>
            <person name="Sisk P."/>
            <person name="Stolte C."/>
            <person name="Sykes S."/>
            <person name="Wortman J."/>
            <person name="Nusbaum C."/>
            <person name="Birren B."/>
        </authorList>
    </citation>
    <scope>NUCLEOTIDE SEQUENCE [LARGE SCALE GENOMIC DNA]</scope>
    <source>
        <strain evidence="4 5">F0398</strain>
    </source>
</reference>
<dbReference type="InterPro" id="IPR015422">
    <property type="entry name" value="PyrdxlP-dep_Trfase_small"/>
</dbReference>